<dbReference type="Proteomes" id="UP000032512">
    <property type="component" value="Unassembled WGS sequence"/>
</dbReference>
<comment type="caution">
    <text evidence="1">The sequence shown here is derived from an EMBL/GenBank/DDBJ whole genome shotgun (WGS) entry which is preliminary data.</text>
</comment>
<evidence type="ECO:0000313" key="2">
    <source>
        <dbReference type="Proteomes" id="UP000032512"/>
    </source>
</evidence>
<name>A0A0D6Z991_9BACI</name>
<dbReference type="PATRIC" id="fig|285983.3.peg.1983"/>
<organism evidence="1 2">
    <name type="scientific">Mesobacillus subterraneus</name>
    <dbReference type="NCBI Taxonomy" id="285983"/>
    <lineage>
        <taxon>Bacteria</taxon>
        <taxon>Bacillati</taxon>
        <taxon>Bacillota</taxon>
        <taxon>Bacilli</taxon>
        <taxon>Bacillales</taxon>
        <taxon>Bacillaceae</taxon>
        <taxon>Mesobacillus</taxon>
    </lineage>
</organism>
<dbReference type="Pfam" id="PF20074">
    <property type="entry name" value="DUF6470"/>
    <property type="match status" value="1"/>
</dbReference>
<evidence type="ECO:0000313" key="1">
    <source>
        <dbReference type="EMBL" id="KIY21153.1"/>
    </source>
</evidence>
<dbReference type="AlphaFoldDB" id="A0A0D6Z991"/>
<dbReference type="InterPro" id="IPR045527">
    <property type="entry name" value="DUF6470"/>
</dbReference>
<protein>
    <submittedName>
        <fullName evidence="1">Uncharacterized protein</fullName>
    </submittedName>
</protein>
<gene>
    <name evidence="1" type="ORF">UB32_15250</name>
</gene>
<dbReference type="OrthoDB" id="2112831at2"/>
<keyword evidence="2" id="KW-1185">Reference proteome</keyword>
<reference evidence="1 2" key="1">
    <citation type="submission" date="2015-01" db="EMBL/GenBank/DDBJ databases">
        <title>Draft genome sequences of the supercritical CO2 tolerant bacteria Bacillus subterraneus MITOT1 and Bacillus cereus MIT0214.</title>
        <authorList>
            <person name="Peet K.C."/>
            <person name="Thompson J.R."/>
        </authorList>
    </citation>
    <scope>NUCLEOTIDE SEQUENCE [LARGE SCALE GENOMIC DNA]</scope>
    <source>
        <strain evidence="1 2">MITOT1</strain>
    </source>
</reference>
<accession>A0A0D6Z991</accession>
<dbReference type="EMBL" id="JXIQ01000123">
    <property type="protein sequence ID" value="KIY21153.1"/>
    <property type="molecule type" value="Genomic_DNA"/>
</dbReference>
<dbReference type="RefSeq" id="WP_044395186.1">
    <property type="nucleotide sequence ID" value="NZ_JXIQ01000123.1"/>
</dbReference>
<sequence length="196" mass="22066">MQFPQIRLESKFGQTEIRTQSSKLEIEQPKAELSIEQPAAKLNIDRKPARLTIDQTEARADMDLKPISRRIDEAAQQGYQDWLSGLARVSQDGDELMRIENGGNPIADQAKRNSESPMLDFNIGWTPSAGSVKIGYDPGKVDINWKQNKPVIESRLNKPIITYTPGKAEVSLKQHPSLKIDFANLRHVGINYEQSI</sequence>
<proteinExistence type="predicted"/>